<protein>
    <submittedName>
        <fullName evidence="7">UPF0042 nucleotide-binding protein</fullName>
    </submittedName>
</protein>
<sequence>MGLVSTPTTTPAAAVNPRLVIITGLSGAGRRTAAHAMEDLGWYVVDNLPPSLLPNLVDLARGKGIGKLGVVLDVRSRTLFEQLGSVFAELTEQGLDIEVLYLEADDAAIVKRQESTRRPLPLQGDGRLMDGIEKERAMLSTLRASADLVVDTTNINVHQLAARVAHAYGGDEGNRIRVAVMSFGFKNGLPLDADLVLDVRFLPNPHWIPELRPQTGLSEAVSSYVLAQPGAEDFLTRLEGLFETMAPGYIREGKRQVTVAIGCTGGKHRSTAMSEEFGRRLRAKDVPVTVMHRDLGKE</sequence>
<name>A0A3N1ZXQ8_9ACTN</name>
<dbReference type="InterPro" id="IPR053930">
    <property type="entry name" value="RapZ-like_N"/>
</dbReference>
<organism evidence="7 8">
    <name type="scientific">Luteococcus japonicus</name>
    <dbReference type="NCBI Taxonomy" id="33984"/>
    <lineage>
        <taxon>Bacteria</taxon>
        <taxon>Bacillati</taxon>
        <taxon>Actinomycetota</taxon>
        <taxon>Actinomycetes</taxon>
        <taxon>Propionibacteriales</taxon>
        <taxon>Propionibacteriaceae</taxon>
        <taxon>Luteococcus</taxon>
    </lineage>
</organism>
<evidence type="ECO:0000313" key="7">
    <source>
        <dbReference type="EMBL" id="ROR55634.1"/>
    </source>
</evidence>
<dbReference type="Pfam" id="PF03668">
    <property type="entry name" value="RapZ-like_N"/>
    <property type="match status" value="1"/>
</dbReference>
<evidence type="ECO:0000256" key="2">
    <source>
        <dbReference type="ARBA" id="ARBA00022840"/>
    </source>
</evidence>
<evidence type="ECO:0000256" key="3">
    <source>
        <dbReference type="ARBA" id="ARBA00023134"/>
    </source>
</evidence>
<dbReference type="Gene3D" id="3.40.50.300">
    <property type="entry name" value="P-loop containing nucleotide triphosphate hydrolases"/>
    <property type="match status" value="1"/>
</dbReference>
<dbReference type="PIRSF" id="PIRSF005052">
    <property type="entry name" value="P-loopkin"/>
    <property type="match status" value="1"/>
</dbReference>
<reference evidence="7 8" key="1">
    <citation type="submission" date="2018-11" db="EMBL/GenBank/DDBJ databases">
        <title>Sequencing the genomes of 1000 actinobacteria strains.</title>
        <authorList>
            <person name="Klenk H.-P."/>
        </authorList>
    </citation>
    <scope>NUCLEOTIDE SEQUENCE [LARGE SCALE GENOMIC DNA]</scope>
    <source>
        <strain evidence="7 8">DSM 10546</strain>
    </source>
</reference>
<dbReference type="GO" id="GO:0005524">
    <property type="term" value="F:ATP binding"/>
    <property type="evidence" value="ECO:0007669"/>
    <property type="project" value="UniProtKB-UniRule"/>
</dbReference>
<dbReference type="HAMAP" id="MF_00636">
    <property type="entry name" value="RapZ_like"/>
    <property type="match status" value="1"/>
</dbReference>
<dbReference type="PANTHER" id="PTHR30448:SF0">
    <property type="entry name" value="RNASE ADAPTER PROTEIN RAPZ"/>
    <property type="match status" value="1"/>
</dbReference>
<dbReference type="NCBIfam" id="NF003828">
    <property type="entry name" value="PRK05416.1"/>
    <property type="match status" value="1"/>
</dbReference>
<proteinExistence type="inferred from homology"/>
<keyword evidence="1 4" id="KW-0547">Nucleotide-binding</keyword>
<evidence type="ECO:0000259" key="6">
    <source>
        <dbReference type="Pfam" id="PF22740"/>
    </source>
</evidence>
<evidence type="ECO:0000256" key="4">
    <source>
        <dbReference type="HAMAP-Rule" id="MF_00636"/>
    </source>
</evidence>
<comment type="caution">
    <text evidence="7">The sequence shown here is derived from an EMBL/GenBank/DDBJ whole genome shotgun (WGS) entry which is preliminary data.</text>
</comment>
<dbReference type="Proteomes" id="UP000275749">
    <property type="component" value="Unassembled WGS sequence"/>
</dbReference>
<keyword evidence="3 4" id="KW-0342">GTP-binding</keyword>
<gene>
    <name evidence="7" type="ORF">EDD41_2913</name>
</gene>
<keyword evidence="2 4" id="KW-0067">ATP-binding</keyword>
<feature type="binding site" evidence="4">
    <location>
        <begin position="24"/>
        <end position="31"/>
    </location>
    <ligand>
        <name>ATP</name>
        <dbReference type="ChEBI" id="CHEBI:30616"/>
    </ligand>
</feature>
<dbReference type="PANTHER" id="PTHR30448">
    <property type="entry name" value="RNASE ADAPTER PROTEIN RAPZ"/>
    <property type="match status" value="1"/>
</dbReference>
<feature type="binding site" evidence="4">
    <location>
        <begin position="73"/>
        <end position="76"/>
    </location>
    <ligand>
        <name>GTP</name>
        <dbReference type="ChEBI" id="CHEBI:37565"/>
    </ligand>
</feature>
<dbReference type="AlphaFoldDB" id="A0A3N1ZXQ8"/>
<evidence type="ECO:0000259" key="5">
    <source>
        <dbReference type="Pfam" id="PF03668"/>
    </source>
</evidence>
<evidence type="ECO:0000256" key="1">
    <source>
        <dbReference type="ARBA" id="ARBA00022741"/>
    </source>
</evidence>
<dbReference type="InterPro" id="IPR027417">
    <property type="entry name" value="P-loop_NTPase"/>
</dbReference>
<dbReference type="SUPFAM" id="SSF52540">
    <property type="entry name" value="P-loop containing nucleoside triphosphate hydrolases"/>
    <property type="match status" value="1"/>
</dbReference>
<dbReference type="EMBL" id="RKHG01000001">
    <property type="protein sequence ID" value="ROR55634.1"/>
    <property type="molecule type" value="Genomic_DNA"/>
</dbReference>
<feature type="domain" description="RapZ C-terminal" evidence="6">
    <location>
        <begin position="177"/>
        <end position="295"/>
    </location>
</feature>
<dbReference type="GO" id="GO:0005525">
    <property type="term" value="F:GTP binding"/>
    <property type="evidence" value="ECO:0007669"/>
    <property type="project" value="UniProtKB-UniRule"/>
</dbReference>
<dbReference type="InterPro" id="IPR005337">
    <property type="entry name" value="RapZ-like"/>
</dbReference>
<dbReference type="Pfam" id="PF22740">
    <property type="entry name" value="PapZ_C"/>
    <property type="match status" value="1"/>
</dbReference>
<dbReference type="InterPro" id="IPR053931">
    <property type="entry name" value="RapZ_C"/>
</dbReference>
<accession>A0A3N1ZXQ8</accession>
<feature type="domain" description="RapZ-like N-terminal" evidence="5">
    <location>
        <begin position="19"/>
        <end position="171"/>
    </location>
</feature>
<evidence type="ECO:0000313" key="8">
    <source>
        <dbReference type="Proteomes" id="UP000275749"/>
    </source>
</evidence>